<dbReference type="Gene3D" id="3.90.550.10">
    <property type="entry name" value="Spore Coat Polysaccharide Biosynthesis Protein SpsA, Chain A"/>
    <property type="match status" value="1"/>
</dbReference>
<dbReference type="Proteomes" id="UP000282892">
    <property type="component" value="Chromosome"/>
</dbReference>
<accession>A0A3Q9QS71</accession>
<evidence type="ECO:0000313" key="6">
    <source>
        <dbReference type="Proteomes" id="UP000282892"/>
    </source>
</evidence>
<proteinExistence type="inferred from homology"/>
<evidence type="ECO:0000259" key="4">
    <source>
        <dbReference type="Pfam" id="PF00535"/>
    </source>
</evidence>
<dbReference type="PANTHER" id="PTHR43685:SF5">
    <property type="entry name" value="GLYCOSYLTRANSFERASE EPSE-RELATED"/>
    <property type="match status" value="1"/>
</dbReference>
<evidence type="ECO:0000256" key="1">
    <source>
        <dbReference type="ARBA" id="ARBA00006739"/>
    </source>
</evidence>
<organism evidence="5 6">
    <name type="scientific">Neobacillus mesonae</name>
    <dbReference type="NCBI Taxonomy" id="1193713"/>
    <lineage>
        <taxon>Bacteria</taxon>
        <taxon>Bacillati</taxon>
        <taxon>Bacillota</taxon>
        <taxon>Bacilli</taxon>
        <taxon>Bacillales</taxon>
        <taxon>Bacillaceae</taxon>
        <taxon>Neobacillus</taxon>
    </lineage>
</organism>
<reference evidence="5 6" key="1">
    <citation type="submission" date="2017-07" db="EMBL/GenBank/DDBJ databases">
        <title>The complete genome sequence of Bacillus mesonae strain H20-5, an efficient strain improving plant abiotic stress resistance.</title>
        <authorList>
            <person name="Kim S.Y."/>
            <person name="Song H."/>
            <person name="Sang M.K."/>
            <person name="Weon H.-Y."/>
            <person name="Song J."/>
        </authorList>
    </citation>
    <scope>NUCLEOTIDE SEQUENCE [LARGE SCALE GENOMIC DNA]</scope>
    <source>
        <strain evidence="5 6">H20-5</strain>
    </source>
</reference>
<dbReference type="STRING" id="1193713.GCA_001636315_03233"/>
<gene>
    <name evidence="5" type="ORF">CHR53_03575</name>
</gene>
<name>A0A3Q9QS71_9BACI</name>
<dbReference type="InterPro" id="IPR029044">
    <property type="entry name" value="Nucleotide-diphossugar_trans"/>
</dbReference>
<keyword evidence="3" id="KW-0808">Transferase</keyword>
<evidence type="ECO:0000256" key="2">
    <source>
        <dbReference type="ARBA" id="ARBA00022676"/>
    </source>
</evidence>
<keyword evidence="6" id="KW-1185">Reference proteome</keyword>
<evidence type="ECO:0000256" key="3">
    <source>
        <dbReference type="ARBA" id="ARBA00022679"/>
    </source>
</evidence>
<dbReference type="KEGG" id="nmk:CHR53_03575"/>
<dbReference type="InterPro" id="IPR001173">
    <property type="entry name" value="Glyco_trans_2-like"/>
</dbReference>
<protein>
    <recommendedName>
        <fullName evidence="4">Glycosyltransferase 2-like domain-containing protein</fullName>
    </recommendedName>
</protein>
<sequence>MVKYPLERLGAFLNEVPQTEVKGVSIVTVTNRQEFIENVFSSYESQIWPEKELIIVLNNDSMNLLEWEEYAQKYNQVSIYQLPENVSLGNCLNFGVKKSKYSYIAKFDDDDYYGPLFLTEAMYTFDKMNADVVGKRTCYMYNALTKELRMRFPDREHKRASILQGGTIMAKKKVMEKVPFPDKNVGEGLSFTQRCRARGYRIYTTSRYNFAYIRHGDDSHTWNPSSKYFHKTSKQIAFLESFEDIVNNHQPE</sequence>
<dbReference type="Pfam" id="PF00535">
    <property type="entry name" value="Glycos_transf_2"/>
    <property type="match status" value="1"/>
</dbReference>
<dbReference type="OrthoDB" id="6713581at2"/>
<dbReference type="GO" id="GO:0016757">
    <property type="term" value="F:glycosyltransferase activity"/>
    <property type="evidence" value="ECO:0007669"/>
    <property type="project" value="UniProtKB-KW"/>
</dbReference>
<dbReference type="InterPro" id="IPR050834">
    <property type="entry name" value="Glycosyltransf_2"/>
</dbReference>
<dbReference type="PANTHER" id="PTHR43685">
    <property type="entry name" value="GLYCOSYLTRANSFERASE"/>
    <property type="match status" value="1"/>
</dbReference>
<dbReference type="AlphaFoldDB" id="A0A3Q9QS71"/>
<evidence type="ECO:0000313" key="5">
    <source>
        <dbReference type="EMBL" id="AZU60421.1"/>
    </source>
</evidence>
<keyword evidence="2" id="KW-0328">Glycosyltransferase</keyword>
<dbReference type="EMBL" id="CP022572">
    <property type="protein sequence ID" value="AZU60421.1"/>
    <property type="molecule type" value="Genomic_DNA"/>
</dbReference>
<comment type="similarity">
    <text evidence="1">Belongs to the glycosyltransferase 2 family.</text>
</comment>
<dbReference type="SUPFAM" id="SSF53448">
    <property type="entry name" value="Nucleotide-diphospho-sugar transferases"/>
    <property type="match status" value="1"/>
</dbReference>
<dbReference type="CDD" id="cd00761">
    <property type="entry name" value="Glyco_tranf_GTA_type"/>
    <property type="match status" value="1"/>
</dbReference>
<feature type="domain" description="Glycosyltransferase 2-like" evidence="4">
    <location>
        <begin position="26"/>
        <end position="155"/>
    </location>
</feature>